<dbReference type="OMA" id="EPMKPIR"/>
<name>A0A251V7R3_HELAN</name>
<dbReference type="PANTHER" id="PTHR31722">
    <property type="entry name" value="OS06G0675200 PROTEIN"/>
    <property type="match status" value="1"/>
</dbReference>
<organism evidence="3 4">
    <name type="scientific">Helianthus annuus</name>
    <name type="common">Common sunflower</name>
    <dbReference type="NCBI Taxonomy" id="4232"/>
    <lineage>
        <taxon>Eukaryota</taxon>
        <taxon>Viridiplantae</taxon>
        <taxon>Streptophyta</taxon>
        <taxon>Embryophyta</taxon>
        <taxon>Tracheophyta</taxon>
        <taxon>Spermatophyta</taxon>
        <taxon>Magnoliopsida</taxon>
        <taxon>eudicotyledons</taxon>
        <taxon>Gunneridae</taxon>
        <taxon>Pentapetalae</taxon>
        <taxon>asterids</taxon>
        <taxon>campanulids</taxon>
        <taxon>Asterales</taxon>
        <taxon>Asteraceae</taxon>
        <taxon>Asteroideae</taxon>
        <taxon>Heliantheae alliance</taxon>
        <taxon>Heliantheae</taxon>
        <taxon>Helianthus</taxon>
    </lineage>
</organism>
<reference evidence="2 4" key="1">
    <citation type="journal article" date="2017" name="Nature">
        <title>The sunflower genome provides insights into oil metabolism, flowering and Asterid evolution.</title>
        <authorList>
            <person name="Badouin H."/>
            <person name="Gouzy J."/>
            <person name="Grassa C.J."/>
            <person name="Murat F."/>
            <person name="Staton S.E."/>
            <person name="Cottret L."/>
            <person name="Lelandais-Briere C."/>
            <person name="Owens G.L."/>
            <person name="Carrere S."/>
            <person name="Mayjonade B."/>
            <person name="Legrand L."/>
            <person name="Gill N."/>
            <person name="Kane N.C."/>
            <person name="Bowers J.E."/>
            <person name="Hubner S."/>
            <person name="Bellec A."/>
            <person name="Berard A."/>
            <person name="Berges H."/>
            <person name="Blanchet N."/>
            <person name="Boniface M.C."/>
            <person name="Brunel D."/>
            <person name="Catrice O."/>
            <person name="Chaidir N."/>
            <person name="Claudel C."/>
            <person name="Donnadieu C."/>
            <person name="Faraut T."/>
            <person name="Fievet G."/>
            <person name="Helmstetter N."/>
            <person name="King M."/>
            <person name="Knapp S.J."/>
            <person name="Lai Z."/>
            <person name="Le Paslier M.C."/>
            <person name="Lippi Y."/>
            <person name="Lorenzon L."/>
            <person name="Mandel J.R."/>
            <person name="Marage G."/>
            <person name="Marchand G."/>
            <person name="Marquand E."/>
            <person name="Bret-Mestries E."/>
            <person name="Morien E."/>
            <person name="Nambeesan S."/>
            <person name="Nguyen T."/>
            <person name="Pegot-Espagnet P."/>
            <person name="Pouilly N."/>
            <person name="Raftis F."/>
            <person name="Sallet E."/>
            <person name="Schiex T."/>
            <person name="Thomas J."/>
            <person name="Vandecasteele C."/>
            <person name="Vares D."/>
            <person name="Vear F."/>
            <person name="Vautrin S."/>
            <person name="Crespi M."/>
            <person name="Mangin B."/>
            <person name="Burke J.M."/>
            <person name="Salse J."/>
            <person name="Munos S."/>
            <person name="Vincourt P."/>
            <person name="Rieseberg L.H."/>
            <person name="Langlade N.B."/>
        </authorList>
    </citation>
    <scope>NUCLEOTIDE SEQUENCE [LARGE SCALE GENOMIC DNA]</scope>
    <source>
        <strain evidence="4">cv. SF193</strain>
        <tissue evidence="2">Leaves</tissue>
    </source>
</reference>
<feature type="compositionally biased region" description="Low complexity" evidence="1">
    <location>
        <begin position="261"/>
        <end position="277"/>
    </location>
</feature>
<feature type="region of interest" description="Disordered" evidence="1">
    <location>
        <begin position="146"/>
        <end position="175"/>
    </location>
</feature>
<dbReference type="EMBL" id="MNCJ02000318">
    <property type="protein sequence ID" value="KAF5815144.1"/>
    <property type="molecule type" value="Genomic_DNA"/>
</dbReference>
<dbReference type="Gramene" id="mRNA:HanXRQr2_Chr03g0119791">
    <property type="protein sequence ID" value="CDS:HanXRQr2_Chr03g0119791.1"/>
    <property type="gene ID" value="HanXRQr2_Chr03g0119791"/>
</dbReference>
<keyword evidence="4" id="KW-1185">Reference proteome</keyword>
<gene>
    <name evidence="3" type="ORF">HannXRQ_Chr03g0078121</name>
    <name evidence="2" type="ORF">HanXRQr2_Chr03g0119791</name>
</gene>
<evidence type="ECO:0000313" key="4">
    <source>
        <dbReference type="Proteomes" id="UP000215914"/>
    </source>
</evidence>
<accession>A0A251V7R3</accession>
<dbReference type="Proteomes" id="UP000215914">
    <property type="component" value="Chromosome 3"/>
</dbReference>
<dbReference type="OrthoDB" id="689767at2759"/>
<reference evidence="2" key="3">
    <citation type="submission" date="2020-06" db="EMBL/GenBank/DDBJ databases">
        <title>Helianthus annuus Genome sequencing and assembly Release 2.</title>
        <authorList>
            <person name="Gouzy J."/>
            <person name="Langlade N."/>
            <person name="Munos S."/>
        </authorList>
    </citation>
    <scope>NUCLEOTIDE SEQUENCE</scope>
    <source>
        <tissue evidence="2">Leaves</tissue>
    </source>
</reference>
<dbReference type="PANTHER" id="PTHR31722:SF0">
    <property type="entry name" value="OS06G0675200 PROTEIN"/>
    <property type="match status" value="1"/>
</dbReference>
<feature type="region of interest" description="Disordered" evidence="1">
    <location>
        <begin position="212"/>
        <end position="277"/>
    </location>
</feature>
<protein>
    <submittedName>
        <fullName evidence="3">Uncharacterized protein</fullName>
    </submittedName>
</protein>
<evidence type="ECO:0000256" key="1">
    <source>
        <dbReference type="SAM" id="MobiDB-lite"/>
    </source>
</evidence>
<sequence>MASACLNTIGLSPENLPECSQNYSPYRWFTPRLSISRKMTEENVSDLPEVSDPSPEISDLKNESDIKEFDGFEFRLEDPALMLPADELFSDGKLVPLQFPVKRPEVATSTPYSRRIIDVDDPYYSPRAPRCSSRWKELLGFGKLHQSNSNTVKPTDNKRTTSLASSQSQNGSRSIRQLLYRNSKPSHDTSINVPLLNNADNESASVSVSSRLSISSSSSGHDIDDLPRLSLDSDKPAKLNNMNVNPNPNPNPNTRTKTRLAKTTTQTKSRSTDNTLTTTRVGRTTRRRSMEATNRCLSVDSPRINSSGKIVFHSLERSSSSPSSLIGGPRFKHRGMERSYSGNVRITPVLNVPVCSLSKSGGVFGFQIFSSQQKQVCSSSNNGGSIRSQRVNGKSNRILE</sequence>
<evidence type="ECO:0000313" key="3">
    <source>
        <dbReference type="EMBL" id="OTG31657.1"/>
    </source>
</evidence>
<proteinExistence type="predicted"/>
<dbReference type="AlphaFoldDB" id="A0A251V7R3"/>
<evidence type="ECO:0000313" key="2">
    <source>
        <dbReference type="EMBL" id="KAF5815144.1"/>
    </source>
</evidence>
<dbReference type="InParanoid" id="A0A251V7R3"/>
<dbReference type="FunCoup" id="A0A251V7R3">
    <property type="interactions" value="171"/>
</dbReference>
<dbReference type="EMBL" id="CM007892">
    <property type="protein sequence ID" value="OTG31657.1"/>
    <property type="molecule type" value="Genomic_DNA"/>
</dbReference>
<feature type="region of interest" description="Disordered" evidence="1">
    <location>
        <begin position="376"/>
        <end position="400"/>
    </location>
</feature>
<reference evidence="3" key="2">
    <citation type="submission" date="2017-02" db="EMBL/GenBank/DDBJ databases">
        <title>Sunflower complete genome.</title>
        <authorList>
            <person name="Langlade N."/>
            <person name="Munos S."/>
        </authorList>
    </citation>
    <scope>NUCLEOTIDE SEQUENCE [LARGE SCALE GENOMIC DNA]</scope>
    <source>
        <tissue evidence="3">Leaves</tissue>
    </source>
</reference>
<feature type="compositionally biased region" description="Basic and acidic residues" evidence="1">
    <location>
        <begin position="221"/>
        <end position="237"/>
    </location>
</feature>